<name>A0A1I2M3A5_9CLOT</name>
<dbReference type="OrthoDB" id="2081713at2"/>
<gene>
    <name evidence="1" type="ORF">SAMN04487885_11243</name>
</gene>
<dbReference type="InterPro" id="IPR024042">
    <property type="entry name" value="TM1646-like_dom_sf"/>
</dbReference>
<dbReference type="EMBL" id="FOOE01000012">
    <property type="protein sequence ID" value="SFF84027.1"/>
    <property type="molecule type" value="Genomic_DNA"/>
</dbReference>
<dbReference type="STRING" id="1529.SAMN04487885_11243"/>
<dbReference type="Pfam" id="PF03885">
    <property type="entry name" value="DUF327"/>
    <property type="match status" value="1"/>
</dbReference>
<dbReference type="Gene3D" id="1.20.120.490">
    <property type="entry name" value="Hypothetical protein TM1646-like domain"/>
    <property type="match status" value="1"/>
</dbReference>
<evidence type="ECO:0008006" key="3">
    <source>
        <dbReference type="Google" id="ProtNLM"/>
    </source>
</evidence>
<dbReference type="SUPFAM" id="SSF158397">
    <property type="entry name" value="TM1646-like"/>
    <property type="match status" value="1"/>
</dbReference>
<proteinExistence type="predicted"/>
<accession>A0A1I2M3A5</accession>
<dbReference type="eggNOG" id="COG1728">
    <property type="taxonomic scope" value="Bacteria"/>
</dbReference>
<sequence length="140" mass="16468">MKIQGVNSNRMVELKDNRIQTKNDFSDNLMKSYQSATKEELENYIKEIKKKGSRLAATKSYVDVKNYKETIKKYLKTVVEYTYSLNKNLGFWENQYYSTVDTINEKLEELTKEILKEEKETLKISSAIDNIQGLLVDIYK</sequence>
<dbReference type="Proteomes" id="UP000182135">
    <property type="component" value="Unassembled WGS sequence"/>
</dbReference>
<evidence type="ECO:0000313" key="1">
    <source>
        <dbReference type="EMBL" id="SFF84027.1"/>
    </source>
</evidence>
<evidence type="ECO:0000313" key="2">
    <source>
        <dbReference type="Proteomes" id="UP000182135"/>
    </source>
</evidence>
<protein>
    <recommendedName>
        <fullName evidence="3">DUF327 domain-containing protein</fullName>
    </recommendedName>
</protein>
<keyword evidence="2" id="KW-1185">Reference proteome</keyword>
<reference evidence="1 2" key="1">
    <citation type="submission" date="2016-10" db="EMBL/GenBank/DDBJ databases">
        <authorList>
            <person name="de Groot N.N."/>
        </authorList>
    </citation>
    <scope>NUCLEOTIDE SEQUENCE [LARGE SCALE GENOMIC DNA]</scope>
    <source>
        <strain evidence="1 2">NLAE-zl-G419</strain>
    </source>
</reference>
<dbReference type="AlphaFoldDB" id="A0A1I2M3A5"/>
<dbReference type="InterPro" id="IPR005585">
    <property type="entry name" value="DUF327"/>
</dbReference>
<organism evidence="1 2">
    <name type="scientific">Clostridium cadaveris</name>
    <dbReference type="NCBI Taxonomy" id="1529"/>
    <lineage>
        <taxon>Bacteria</taxon>
        <taxon>Bacillati</taxon>
        <taxon>Bacillota</taxon>
        <taxon>Clostridia</taxon>
        <taxon>Eubacteriales</taxon>
        <taxon>Clostridiaceae</taxon>
        <taxon>Clostridium</taxon>
    </lineage>
</organism>
<dbReference type="RefSeq" id="WP_074845553.1">
    <property type="nucleotide sequence ID" value="NZ_FOOE01000012.1"/>
</dbReference>